<dbReference type="AlphaFoldDB" id="A0A4S4AXD9"/>
<accession>A0A4S4AXD9</accession>
<dbReference type="SUPFAM" id="SSF50341">
    <property type="entry name" value="CheW-like"/>
    <property type="match status" value="1"/>
</dbReference>
<proteinExistence type="predicted"/>
<keyword evidence="3" id="KW-1185">Reference proteome</keyword>
<dbReference type="GO" id="GO:0005829">
    <property type="term" value="C:cytosol"/>
    <property type="evidence" value="ECO:0007669"/>
    <property type="project" value="TreeGrafter"/>
</dbReference>
<dbReference type="EMBL" id="SSOD01000003">
    <property type="protein sequence ID" value="THF63272.1"/>
    <property type="molecule type" value="Genomic_DNA"/>
</dbReference>
<dbReference type="Gene3D" id="2.40.50.180">
    <property type="entry name" value="CheA-289, Domain 4"/>
    <property type="match status" value="1"/>
</dbReference>
<organism evidence="2 3">
    <name type="scientific">Pseudothauera rhizosphaerae</name>
    <dbReference type="NCBI Taxonomy" id="2565932"/>
    <lineage>
        <taxon>Bacteria</taxon>
        <taxon>Pseudomonadati</taxon>
        <taxon>Pseudomonadota</taxon>
        <taxon>Betaproteobacteria</taxon>
        <taxon>Rhodocyclales</taxon>
        <taxon>Zoogloeaceae</taxon>
        <taxon>Pseudothauera</taxon>
    </lineage>
</organism>
<dbReference type="InterPro" id="IPR002545">
    <property type="entry name" value="CheW-lke_dom"/>
</dbReference>
<feature type="domain" description="CheW-like" evidence="1">
    <location>
        <begin position="720"/>
        <end position="866"/>
    </location>
</feature>
<dbReference type="GO" id="GO:0006935">
    <property type="term" value="P:chemotaxis"/>
    <property type="evidence" value="ECO:0007669"/>
    <property type="project" value="InterPro"/>
</dbReference>
<dbReference type="RefSeq" id="WP_136383724.1">
    <property type="nucleotide sequence ID" value="NZ_SSOD01000003.1"/>
</dbReference>
<protein>
    <submittedName>
        <fullName evidence="2">Chemotaxis protein CheW</fullName>
    </submittedName>
</protein>
<dbReference type="PROSITE" id="PS50851">
    <property type="entry name" value="CHEW"/>
    <property type="match status" value="1"/>
</dbReference>
<dbReference type="PANTHER" id="PTHR22617">
    <property type="entry name" value="CHEMOTAXIS SENSOR HISTIDINE KINASE-RELATED"/>
    <property type="match status" value="1"/>
</dbReference>
<dbReference type="InterPro" id="IPR036061">
    <property type="entry name" value="CheW-like_dom_sf"/>
</dbReference>
<dbReference type="Gene3D" id="2.30.30.40">
    <property type="entry name" value="SH3 Domains"/>
    <property type="match status" value="1"/>
</dbReference>
<dbReference type="OrthoDB" id="9814866at2"/>
<evidence type="ECO:0000259" key="1">
    <source>
        <dbReference type="PROSITE" id="PS50851"/>
    </source>
</evidence>
<comment type="caution">
    <text evidence="2">The sequence shown here is derived from an EMBL/GenBank/DDBJ whole genome shotgun (WGS) entry which is preliminary data.</text>
</comment>
<evidence type="ECO:0000313" key="3">
    <source>
        <dbReference type="Proteomes" id="UP000307956"/>
    </source>
</evidence>
<sequence>MSIYKGIDFDDTLSAVVRHMDPVQDYRETLQSLQAVWDNLTLLGQLSGSGTDMSETRQAFAALTADLLNRLGIEIRNKAVQALKSKAQVAVDIMVRNLFERTADIGFLAQDDDIRGFARCMRDLLARGEDTQCCTGHRQRIEQRFREYVRKYSVYHDIILLGTDGRVLAQLDASNPVRQSADPLVREALETPEAYVEVFRRSDLLAEPRPGLIYAYRVTEEDGTPLAVLCLCFRFENETRRIFANLGKPRDRTVLALLDADGGVIASSDPYHLPVGAPMERVLEGDWGVVLFGGREYLATTRPTQGYQGYMGPGWMGHAMVPIEHAFAHQGADRLAALPAGVMAAVMKSPTLFSEELRNIPRQAEQIQRALNRSVWNGNVRQSSSEVPANTSFSKVLLWEIGNTGLKTTDVFERSIGNLNETVVSSILDDTRFLASLAIDIMDRNLYERANDCRWWALNASLARQLGRLAEAPDEARAAITRVLEAINALYTVYDNLVVFDAAGTVVAVSNPHYGECIGHAVGEEWVRRCLAPADTQSYVVSAFAPTPLYHGRHTYIYAAAIADTDAGHGGTCGGIGIVFDAEPQFRAMLQDALPRNARGEIMPGSFAVFADRGRRVIASTDARYPIGTELPLPEALFQLANGTDSATIHALDGCYHAVGARMSAGYREFKSADDAYHNDVAALVFVPLGAVPAAGEVPAGEPGLVRLPRLRQTGAPGGSTEIATFFIGDEWLGIVSAHVLEAVDATGITSVPGLPDHVQGVFMYQDRPLLVLDLKAHLRLRRPVDAAGYRQIVVVRGRGKEPFGILVHRLGEIPEVANSRIDPVNLLYQSEAALAEHVVRPDTANDGHGILIVLSPERIVARLLGGSTALAEPALALRALAGVVLE</sequence>
<dbReference type="Proteomes" id="UP000307956">
    <property type="component" value="Unassembled WGS sequence"/>
</dbReference>
<gene>
    <name evidence="2" type="ORF">E6O51_04170</name>
</gene>
<dbReference type="InterPro" id="IPR039315">
    <property type="entry name" value="CheW"/>
</dbReference>
<name>A0A4S4AXD9_9RHOO</name>
<dbReference type="Pfam" id="PF01584">
    <property type="entry name" value="CheW"/>
    <property type="match status" value="1"/>
</dbReference>
<dbReference type="GO" id="GO:0007165">
    <property type="term" value="P:signal transduction"/>
    <property type="evidence" value="ECO:0007669"/>
    <property type="project" value="InterPro"/>
</dbReference>
<dbReference type="PANTHER" id="PTHR22617:SF23">
    <property type="entry name" value="CHEMOTAXIS PROTEIN CHEW"/>
    <property type="match status" value="1"/>
</dbReference>
<evidence type="ECO:0000313" key="2">
    <source>
        <dbReference type="EMBL" id="THF63272.1"/>
    </source>
</evidence>
<dbReference type="SMART" id="SM00260">
    <property type="entry name" value="CheW"/>
    <property type="match status" value="1"/>
</dbReference>
<reference evidence="2 3" key="1">
    <citation type="submission" date="2019-04" db="EMBL/GenBank/DDBJ databases">
        <title>Azoarcus rhizosphaerae sp. nov. isolated from rhizosphere of Ficus religiosa.</title>
        <authorList>
            <person name="Lin S.-Y."/>
            <person name="Hameed A."/>
            <person name="Hsu Y.-H."/>
            <person name="Young C.-C."/>
        </authorList>
    </citation>
    <scope>NUCLEOTIDE SEQUENCE [LARGE SCALE GENOMIC DNA]</scope>
    <source>
        <strain evidence="2 3">CC-YHH848</strain>
    </source>
</reference>